<evidence type="ECO:0000259" key="1">
    <source>
        <dbReference type="Pfam" id="PF00651"/>
    </source>
</evidence>
<reference evidence="2" key="1">
    <citation type="submission" date="2021-04" db="EMBL/GenBank/DDBJ databases">
        <authorList>
            <person name="Chebbi M.A.C M."/>
        </authorList>
    </citation>
    <scope>NUCLEOTIDE SEQUENCE</scope>
</reference>
<evidence type="ECO:0000313" key="2">
    <source>
        <dbReference type="EMBL" id="CAG5074943.1"/>
    </source>
</evidence>
<dbReference type="Proteomes" id="UP000786811">
    <property type="component" value="Unassembled WGS sequence"/>
</dbReference>
<sequence length="383" mass="44386">MTNSSAQSPVFYKILTSGMKESKENSLTFSDSTDTDNCFCSFTREKWDKAETDAELALKLCKFAHVYQIDQLKTTCEYILVISYITATNKCFYYMCEMSEENKDGKNVLFTFKYTFEKIGFTKEGMNSPKFETSKIPDVKFSISVRIANKSKMYVQNDIRKAVSIIKIDYGELNSTKSVVDWKDILSFDKLNIPFDFDVCDKKDNPDFCERKRNHLYTVTIIWNGFVKDLLYCSDVSSILKNGNNSKEYIDMIIKIEDIVLPAHRIIMSAQGPVISKMVTSMKELKINSITFHYKGKMDKAKTDLELTFKLSEFAHEYQHDKLKTTCEYILITLPSSKRMLLRCVNMQHLSYHQAWVPLGHLVRQLLGHLRQHQKCSQQAHNS</sequence>
<gene>
    <name evidence="2" type="ORF">HICCMSTLAB_LOCUS1154</name>
</gene>
<evidence type="ECO:0000313" key="3">
    <source>
        <dbReference type="Proteomes" id="UP000786811"/>
    </source>
</evidence>
<protein>
    <recommendedName>
        <fullName evidence="1">BTB domain-containing protein</fullName>
    </recommendedName>
</protein>
<dbReference type="SUPFAM" id="SSF54695">
    <property type="entry name" value="POZ domain"/>
    <property type="match status" value="2"/>
</dbReference>
<accession>A0A8J2EA20</accession>
<dbReference type="InterPro" id="IPR000210">
    <property type="entry name" value="BTB/POZ_dom"/>
</dbReference>
<comment type="caution">
    <text evidence="2">The sequence shown here is derived from an EMBL/GenBank/DDBJ whole genome shotgun (WGS) entry which is preliminary data.</text>
</comment>
<dbReference type="OrthoDB" id="6359943at2759"/>
<feature type="non-terminal residue" evidence="2">
    <location>
        <position position="383"/>
    </location>
</feature>
<dbReference type="Gene3D" id="3.30.710.10">
    <property type="entry name" value="Potassium Channel Kv1.1, Chain A"/>
    <property type="match status" value="2"/>
</dbReference>
<dbReference type="InterPro" id="IPR011333">
    <property type="entry name" value="SKP1/BTB/POZ_sf"/>
</dbReference>
<feature type="domain" description="BTB" evidence="1">
    <location>
        <begin position="244"/>
        <end position="295"/>
    </location>
</feature>
<organism evidence="2 3">
    <name type="scientific">Cotesia congregata</name>
    <name type="common">Parasitoid wasp</name>
    <name type="synonym">Apanteles congregatus</name>
    <dbReference type="NCBI Taxonomy" id="51543"/>
    <lineage>
        <taxon>Eukaryota</taxon>
        <taxon>Metazoa</taxon>
        <taxon>Ecdysozoa</taxon>
        <taxon>Arthropoda</taxon>
        <taxon>Hexapoda</taxon>
        <taxon>Insecta</taxon>
        <taxon>Pterygota</taxon>
        <taxon>Neoptera</taxon>
        <taxon>Endopterygota</taxon>
        <taxon>Hymenoptera</taxon>
        <taxon>Apocrita</taxon>
        <taxon>Ichneumonoidea</taxon>
        <taxon>Braconidae</taxon>
        <taxon>Microgastrinae</taxon>
        <taxon>Cotesia</taxon>
    </lineage>
</organism>
<proteinExistence type="predicted"/>
<dbReference type="EMBL" id="CAJNRD030001116">
    <property type="protein sequence ID" value="CAG5074943.1"/>
    <property type="molecule type" value="Genomic_DNA"/>
</dbReference>
<dbReference type="AlphaFoldDB" id="A0A8J2EA20"/>
<name>A0A8J2EA20_COTCN</name>
<dbReference type="Pfam" id="PF00651">
    <property type="entry name" value="BTB"/>
    <property type="match status" value="1"/>
</dbReference>
<keyword evidence="3" id="KW-1185">Reference proteome</keyword>